<comment type="caution">
    <text evidence="3">The sequence shown here is derived from an EMBL/GenBank/DDBJ whole genome shotgun (WGS) entry which is preliminary data.</text>
</comment>
<accession>A0AAD8HSL6</accession>
<evidence type="ECO:0000313" key="3">
    <source>
        <dbReference type="EMBL" id="KAK1372545.1"/>
    </source>
</evidence>
<evidence type="ECO:0000259" key="2">
    <source>
        <dbReference type="Pfam" id="PF14291"/>
    </source>
</evidence>
<dbReference type="SUPFAM" id="SSF53098">
    <property type="entry name" value="Ribonuclease H-like"/>
    <property type="match status" value="1"/>
</dbReference>
<dbReference type="GO" id="GO:0046983">
    <property type="term" value="F:protein dimerization activity"/>
    <property type="evidence" value="ECO:0007669"/>
    <property type="project" value="InterPro"/>
</dbReference>
<dbReference type="Proteomes" id="UP001237642">
    <property type="component" value="Unassembled WGS sequence"/>
</dbReference>
<dbReference type="InterPro" id="IPR012337">
    <property type="entry name" value="RNaseH-like_sf"/>
</dbReference>
<proteinExistence type="predicted"/>
<dbReference type="AlphaFoldDB" id="A0AAD8HSL6"/>
<reference evidence="3" key="2">
    <citation type="submission" date="2023-05" db="EMBL/GenBank/DDBJ databases">
        <authorList>
            <person name="Schelkunov M.I."/>
        </authorList>
    </citation>
    <scope>NUCLEOTIDE SEQUENCE</scope>
    <source>
        <strain evidence="3">Hsosn_3</strain>
        <tissue evidence="3">Leaf</tissue>
    </source>
</reference>
<dbReference type="InterPro" id="IPR025398">
    <property type="entry name" value="DUF4371"/>
</dbReference>
<evidence type="ECO:0000259" key="1">
    <source>
        <dbReference type="Pfam" id="PF05699"/>
    </source>
</evidence>
<protein>
    <submittedName>
        <fullName evidence="3">Zinc finger MYM-type protein 1-like</fullName>
    </submittedName>
</protein>
<name>A0AAD8HSL6_9APIA</name>
<keyword evidence="4" id="KW-1185">Reference proteome</keyword>
<dbReference type="Pfam" id="PF14291">
    <property type="entry name" value="DUF4371"/>
    <property type="match status" value="1"/>
</dbReference>
<dbReference type="PANTHER" id="PTHR45749">
    <property type="match status" value="1"/>
</dbReference>
<gene>
    <name evidence="3" type="ORF">POM88_028738</name>
</gene>
<dbReference type="PANTHER" id="PTHR45749:SF37">
    <property type="entry name" value="OS05G0311600 PROTEIN"/>
    <property type="match status" value="1"/>
</dbReference>
<dbReference type="EMBL" id="JAUIZM010000007">
    <property type="protein sequence ID" value="KAK1372545.1"/>
    <property type="molecule type" value="Genomic_DNA"/>
</dbReference>
<evidence type="ECO:0000313" key="4">
    <source>
        <dbReference type="Proteomes" id="UP001237642"/>
    </source>
</evidence>
<feature type="domain" description="HAT C-terminal dimerisation" evidence="1">
    <location>
        <begin position="87"/>
        <end position="153"/>
    </location>
</feature>
<feature type="domain" description="DUF4371" evidence="2">
    <location>
        <begin position="1"/>
        <end position="67"/>
    </location>
</feature>
<dbReference type="InterPro" id="IPR008906">
    <property type="entry name" value="HATC_C_dom"/>
</dbReference>
<reference evidence="3" key="1">
    <citation type="submission" date="2023-02" db="EMBL/GenBank/DDBJ databases">
        <title>Genome of toxic invasive species Heracleum sosnowskyi carries increased number of genes despite the absence of recent whole-genome duplications.</title>
        <authorList>
            <person name="Schelkunov M."/>
            <person name="Shtratnikova V."/>
            <person name="Makarenko M."/>
            <person name="Klepikova A."/>
            <person name="Omelchenko D."/>
            <person name="Novikova G."/>
            <person name="Obukhova E."/>
            <person name="Bogdanov V."/>
            <person name="Penin A."/>
            <person name="Logacheva M."/>
        </authorList>
    </citation>
    <scope>NUCLEOTIDE SEQUENCE</scope>
    <source>
        <strain evidence="3">Hsosn_3</strain>
        <tissue evidence="3">Leaf</tissue>
    </source>
</reference>
<organism evidence="3 4">
    <name type="scientific">Heracleum sosnowskyi</name>
    <dbReference type="NCBI Taxonomy" id="360622"/>
    <lineage>
        <taxon>Eukaryota</taxon>
        <taxon>Viridiplantae</taxon>
        <taxon>Streptophyta</taxon>
        <taxon>Embryophyta</taxon>
        <taxon>Tracheophyta</taxon>
        <taxon>Spermatophyta</taxon>
        <taxon>Magnoliopsida</taxon>
        <taxon>eudicotyledons</taxon>
        <taxon>Gunneridae</taxon>
        <taxon>Pentapetalae</taxon>
        <taxon>asterids</taxon>
        <taxon>campanulids</taxon>
        <taxon>Apiales</taxon>
        <taxon>Apiaceae</taxon>
        <taxon>Apioideae</taxon>
        <taxon>apioid superclade</taxon>
        <taxon>Tordylieae</taxon>
        <taxon>Tordyliinae</taxon>
        <taxon>Heracleum</taxon>
    </lineage>
</organism>
<sequence>MAIVVRFVDKSGFVRERFLDLVHVKDTTSLTLKTEICAILSHHNLNVQNIRGQGYDGASNMRGEWNGLQALFLIQKIFWEMKKSIYSVNYNIMGKADMYPLVDRLLRLVLTLPASTTTSERAFSAMKIVKTSLRNRMEDEFLRDYLIVYIEKEIAETISTEEIIDSFYLIKERRAHLK</sequence>
<dbReference type="Pfam" id="PF05699">
    <property type="entry name" value="Dimer_Tnp_hAT"/>
    <property type="match status" value="1"/>
</dbReference>